<proteinExistence type="predicted"/>
<reference evidence="2 3" key="1">
    <citation type="submission" date="2023-07" db="EMBL/GenBank/DDBJ databases">
        <title>Genomic Encyclopedia of Type Strains, Phase IV (KMG-IV): sequencing the most valuable type-strain genomes for metagenomic binning, comparative biology and taxonomic classification.</title>
        <authorList>
            <person name="Goeker M."/>
        </authorList>
    </citation>
    <scope>NUCLEOTIDE SEQUENCE [LARGE SCALE GENOMIC DNA]</scope>
    <source>
        <strain evidence="2 3">DSM 4006</strain>
    </source>
</reference>
<dbReference type="EMBL" id="JAUSTP010000002">
    <property type="protein sequence ID" value="MDQ0188659.1"/>
    <property type="molecule type" value="Genomic_DNA"/>
</dbReference>
<keyword evidence="3" id="KW-1185">Reference proteome</keyword>
<dbReference type="RefSeq" id="WP_274455353.1">
    <property type="nucleotide sequence ID" value="NZ_CP067097.1"/>
</dbReference>
<evidence type="ECO:0000313" key="3">
    <source>
        <dbReference type="Proteomes" id="UP001232973"/>
    </source>
</evidence>
<keyword evidence="1" id="KW-1133">Transmembrane helix</keyword>
<evidence type="ECO:0000256" key="1">
    <source>
        <dbReference type="SAM" id="Phobius"/>
    </source>
</evidence>
<gene>
    <name evidence="2" type="ORF">J2S03_000471</name>
</gene>
<feature type="transmembrane region" description="Helical" evidence="1">
    <location>
        <begin position="166"/>
        <end position="188"/>
    </location>
</feature>
<sequence>MLELFRVIANEWMKLLRRKRLWVAGILMLVTVALYGVTEYHSHQAALNNRPEKQLTIVEQNLSDIKAHPKSDPNYQQDVQSLQQQIATLKVEVAAEKPGSDWKTPLQQEKKADLAQMNQVPAGERASSPTWNYMQGQLMTINYQLQHNVRPLQPWQLSPYGEMMQYLAVAAMLFLPLVVAILVADMVAGEATEGTIKLLLVRPVSRAKILLGKWITSLFVSALATALTGAALWAVGVAILGNVGANQPIAVGSGVNMIHQVVAGPLVSGSTYNASTGMLVFQTYTHATVIPMWHYVLTGLALTVFAMLAVATVTFLCSTIFRSTMASTGVSLGLVIIGFVVAQMAIHVKWLVWLFFPVHLALFTNWAGQLSQEAQMNAPLGLGMLVLSVWGVLSLGVSLVYFSKRDILNA</sequence>
<dbReference type="Pfam" id="PF12679">
    <property type="entry name" value="ABC2_membrane_2"/>
    <property type="match status" value="1"/>
</dbReference>
<keyword evidence="1" id="KW-0812">Transmembrane</keyword>
<comment type="caution">
    <text evidence="2">The sequence shown here is derived from an EMBL/GenBank/DDBJ whole genome shotgun (WGS) entry which is preliminary data.</text>
</comment>
<dbReference type="Proteomes" id="UP001232973">
    <property type="component" value="Unassembled WGS sequence"/>
</dbReference>
<organism evidence="2 3">
    <name type="scientific">Alicyclobacillus cycloheptanicus</name>
    <dbReference type="NCBI Taxonomy" id="1457"/>
    <lineage>
        <taxon>Bacteria</taxon>
        <taxon>Bacillati</taxon>
        <taxon>Bacillota</taxon>
        <taxon>Bacilli</taxon>
        <taxon>Bacillales</taxon>
        <taxon>Alicyclobacillaceae</taxon>
        <taxon>Alicyclobacillus</taxon>
    </lineage>
</organism>
<dbReference type="PANTHER" id="PTHR37305">
    <property type="entry name" value="INTEGRAL MEMBRANE PROTEIN-RELATED"/>
    <property type="match status" value="1"/>
</dbReference>
<feature type="transmembrane region" description="Helical" evidence="1">
    <location>
        <begin position="209"/>
        <end position="235"/>
    </location>
</feature>
<protein>
    <submittedName>
        <fullName evidence="2">ABC-2 type transport system permease protein</fullName>
    </submittedName>
</protein>
<feature type="transmembrane region" description="Helical" evidence="1">
    <location>
        <begin position="324"/>
        <end position="344"/>
    </location>
</feature>
<feature type="transmembrane region" description="Helical" evidence="1">
    <location>
        <begin position="21"/>
        <end position="38"/>
    </location>
</feature>
<dbReference type="PANTHER" id="PTHR37305:SF2">
    <property type="entry name" value="BACITRACIN TRANSPORT PERMEASE PROTEIN BCRB"/>
    <property type="match status" value="1"/>
</dbReference>
<keyword evidence="1" id="KW-0472">Membrane</keyword>
<feature type="transmembrane region" description="Helical" evidence="1">
    <location>
        <begin position="380"/>
        <end position="402"/>
    </location>
</feature>
<feature type="transmembrane region" description="Helical" evidence="1">
    <location>
        <begin position="350"/>
        <end position="368"/>
    </location>
</feature>
<evidence type="ECO:0000313" key="2">
    <source>
        <dbReference type="EMBL" id="MDQ0188659.1"/>
    </source>
</evidence>
<feature type="transmembrane region" description="Helical" evidence="1">
    <location>
        <begin position="292"/>
        <end position="317"/>
    </location>
</feature>
<name>A0ABT9XF08_9BACL</name>
<accession>A0ABT9XF08</accession>